<keyword evidence="5" id="KW-0090">Biological rhythms</keyword>
<evidence type="ECO:0000256" key="2">
    <source>
        <dbReference type="ARBA" id="ARBA00010330"/>
    </source>
</evidence>
<evidence type="ECO:0000256" key="1">
    <source>
        <dbReference type="ARBA" id="ARBA00004123"/>
    </source>
</evidence>
<evidence type="ECO:0000259" key="12">
    <source>
        <dbReference type="PROSITE" id="PS51017"/>
    </source>
</evidence>
<proteinExistence type="inferred from homology"/>
<dbReference type="PANTHER" id="PTHR43874">
    <property type="entry name" value="TWO-COMPONENT RESPONSE REGULATOR"/>
    <property type="match status" value="1"/>
</dbReference>
<evidence type="ECO:0000256" key="3">
    <source>
        <dbReference type="ARBA" id="ARBA00023012"/>
    </source>
</evidence>
<evidence type="ECO:0000313" key="14">
    <source>
        <dbReference type="Proteomes" id="UP001472677"/>
    </source>
</evidence>
<dbReference type="InterPro" id="IPR001789">
    <property type="entry name" value="Sig_transdc_resp-reg_receiver"/>
</dbReference>
<dbReference type="PANTHER" id="PTHR43874:SF95">
    <property type="entry name" value="TWO-COMPONENT RESPONSE REGULATOR-LIKE APRR5"/>
    <property type="match status" value="1"/>
</dbReference>
<comment type="caution">
    <text evidence="8">Lacks conserved residue(s) required for the propagation of feature annotation.</text>
</comment>
<accession>A0ABR2B9T9</accession>
<evidence type="ECO:0000256" key="10">
    <source>
        <dbReference type="SAM" id="MobiDB-lite"/>
    </source>
</evidence>
<dbReference type="InterPro" id="IPR010402">
    <property type="entry name" value="CCT_domain"/>
</dbReference>
<evidence type="ECO:0000256" key="4">
    <source>
        <dbReference type="ARBA" id="ARBA00023015"/>
    </source>
</evidence>
<organism evidence="13 14">
    <name type="scientific">Hibiscus sabdariffa</name>
    <name type="common">roselle</name>
    <dbReference type="NCBI Taxonomy" id="183260"/>
    <lineage>
        <taxon>Eukaryota</taxon>
        <taxon>Viridiplantae</taxon>
        <taxon>Streptophyta</taxon>
        <taxon>Embryophyta</taxon>
        <taxon>Tracheophyta</taxon>
        <taxon>Spermatophyta</taxon>
        <taxon>Magnoliopsida</taxon>
        <taxon>eudicotyledons</taxon>
        <taxon>Gunneridae</taxon>
        <taxon>Pentapetalae</taxon>
        <taxon>rosids</taxon>
        <taxon>malvids</taxon>
        <taxon>Malvales</taxon>
        <taxon>Malvaceae</taxon>
        <taxon>Malvoideae</taxon>
        <taxon>Hibiscus</taxon>
    </lineage>
</organism>
<keyword evidence="6" id="KW-0804">Transcription</keyword>
<comment type="similarity">
    <text evidence="2">Belongs to the ARR-like family.</text>
</comment>
<gene>
    <name evidence="13" type="ORF">V6N12_019028</name>
</gene>
<name>A0ABR2B9T9_9ROSI</name>
<feature type="compositionally biased region" description="Basic and acidic residues" evidence="10">
    <location>
        <begin position="523"/>
        <end position="533"/>
    </location>
</feature>
<feature type="compositionally biased region" description="Basic and acidic residues" evidence="10">
    <location>
        <begin position="226"/>
        <end position="235"/>
    </location>
</feature>
<protein>
    <recommendedName>
        <fullName evidence="15">Two-component response regulator-like APRR5</fullName>
    </recommendedName>
</protein>
<dbReference type="SUPFAM" id="SSF52172">
    <property type="entry name" value="CheY-like"/>
    <property type="match status" value="1"/>
</dbReference>
<dbReference type="SMART" id="SM00448">
    <property type="entry name" value="REC"/>
    <property type="match status" value="1"/>
</dbReference>
<evidence type="ECO:0000256" key="5">
    <source>
        <dbReference type="ARBA" id="ARBA00023108"/>
    </source>
</evidence>
<keyword evidence="7 9" id="KW-0539">Nucleus</keyword>
<dbReference type="InterPro" id="IPR011006">
    <property type="entry name" value="CheY-like_superfamily"/>
</dbReference>
<feature type="domain" description="CCT" evidence="12">
    <location>
        <begin position="604"/>
        <end position="646"/>
    </location>
</feature>
<evidence type="ECO:0000256" key="6">
    <source>
        <dbReference type="ARBA" id="ARBA00023163"/>
    </source>
</evidence>
<keyword evidence="14" id="KW-1185">Reference proteome</keyword>
<evidence type="ECO:0000256" key="9">
    <source>
        <dbReference type="PROSITE-ProRule" id="PRU00357"/>
    </source>
</evidence>
<feature type="region of interest" description="Disordered" evidence="10">
    <location>
        <begin position="226"/>
        <end position="246"/>
    </location>
</feature>
<dbReference type="InterPro" id="IPR045279">
    <property type="entry name" value="ARR-like"/>
</dbReference>
<sequence length="659" mass="72796">MGEVLACSEEVKTVSETEKENGEFGFEFGGNGNNKRLKTKNTGSFVSGETVNWGSFLPTMALRVLLVEADDSTRQIVAALLRKCNYSVSAVPDGLKAWEILKTKPHSIDLILTEVDLPSISGFALLTLIMEHEICKSIPVIMMSSQDSISMVYKCMLRGAADYLVKPIRRNELRNLWQHVWRRQSSIAGGSSTPQDESVGQKKVEAISENNAASNHSSGCLAGVERNKEQTEKGSEAQSSCTKPDMEAEGADMENMLEFSRLPSNSQRQEAQANSNQKLLMHERETGVVGPESQREDANVLDHEAGVALGDSPREAIDFVGTLDRNCNSSSINSGSKFGSFANLDLSLRRCHPNAFENHVTQEKPILWHPNSSAFTRYSSRLSQPMHSTMTIVSDQKNESGTNCEKIFPNTEYNFDSSGPTLTSQRNTNHLTMGTTGQLKQTEVAESCTHRIVYHVPVPVKGARLNNMHEGYNSVNPQILCAQASSSLFPSPSSANQQESACRVNLIRHPSFETNPPTNHPLHKSDQRLDSVEDRGHVSPIADQSATSSFYDGSLNQLNGIAYGSNPASNGNLEQVAVVRASIESKNDDDFPSPVGNSHRSLQREAALNKFRLKRKDRCFEKKVRYESRKKLAEQRPRVKGQFVRQPQPEPHYGNPSDG</sequence>
<evidence type="ECO:0008006" key="15">
    <source>
        <dbReference type="Google" id="ProtNLM"/>
    </source>
</evidence>
<evidence type="ECO:0000259" key="11">
    <source>
        <dbReference type="PROSITE" id="PS50110"/>
    </source>
</evidence>
<evidence type="ECO:0000313" key="13">
    <source>
        <dbReference type="EMBL" id="KAK8503857.1"/>
    </source>
</evidence>
<feature type="domain" description="Response regulatory" evidence="11">
    <location>
        <begin position="63"/>
        <end position="181"/>
    </location>
</feature>
<comment type="caution">
    <text evidence="13">The sequence shown here is derived from an EMBL/GenBank/DDBJ whole genome shotgun (WGS) entry which is preliminary data.</text>
</comment>
<dbReference type="Proteomes" id="UP001472677">
    <property type="component" value="Unassembled WGS sequence"/>
</dbReference>
<comment type="subcellular location">
    <subcellularLocation>
        <location evidence="1 9">Nucleus</location>
    </subcellularLocation>
</comment>
<keyword evidence="4" id="KW-0805">Transcription regulation</keyword>
<feature type="region of interest" description="Disordered" evidence="10">
    <location>
        <begin position="624"/>
        <end position="659"/>
    </location>
</feature>
<dbReference type="Gene3D" id="3.40.50.2300">
    <property type="match status" value="1"/>
</dbReference>
<reference evidence="13 14" key="1">
    <citation type="journal article" date="2024" name="G3 (Bethesda)">
        <title>Genome assembly of Hibiscus sabdariffa L. provides insights into metabolisms of medicinal natural products.</title>
        <authorList>
            <person name="Kim T."/>
        </authorList>
    </citation>
    <scope>NUCLEOTIDE SEQUENCE [LARGE SCALE GENOMIC DNA]</scope>
    <source>
        <strain evidence="13">TK-2024</strain>
        <tissue evidence="13">Old leaves</tissue>
    </source>
</reference>
<keyword evidence="3" id="KW-0902">Two-component regulatory system</keyword>
<dbReference type="Pfam" id="PF06203">
    <property type="entry name" value="CCT"/>
    <property type="match status" value="1"/>
</dbReference>
<dbReference type="Pfam" id="PF00072">
    <property type="entry name" value="Response_reg"/>
    <property type="match status" value="1"/>
</dbReference>
<dbReference type="EMBL" id="JBBPBM010000147">
    <property type="protein sequence ID" value="KAK8503857.1"/>
    <property type="molecule type" value="Genomic_DNA"/>
</dbReference>
<dbReference type="PROSITE" id="PS50110">
    <property type="entry name" value="RESPONSE_REGULATORY"/>
    <property type="match status" value="1"/>
</dbReference>
<dbReference type="PROSITE" id="PS51017">
    <property type="entry name" value="CCT"/>
    <property type="match status" value="1"/>
</dbReference>
<feature type="region of interest" description="Disordered" evidence="10">
    <location>
        <begin position="510"/>
        <end position="533"/>
    </location>
</feature>
<feature type="compositionally biased region" description="Basic and acidic residues" evidence="10">
    <location>
        <begin position="624"/>
        <end position="637"/>
    </location>
</feature>
<evidence type="ECO:0000256" key="7">
    <source>
        <dbReference type="ARBA" id="ARBA00023242"/>
    </source>
</evidence>
<dbReference type="CDD" id="cd17582">
    <property type="entry name" value="psREC_PRR"/>
    <property type="match status" value="1"/>
</dbReference>
<evidence type="ECO:0000256" key="8">
    <source>
        <dbReference type="PROSITE-ProRule" id="PRU00169"/>
    </source>
</evidence>